<feature type="region of interest" description="Disordered" evidence="4">
    <location>
        <begin position="476"/>
        <end position="513"/>
    </location>
</feature>
<dbReference type="InterPro" id="IPR032817">
    <property type="entry name" value="Mon2_C"/>
</dbReference>
<name>A0AA39QXS4_9LECA</name>
<gene>
    <name evidence="8" type="ORF">JMJ35_008072</name>
</gene>
<sequence length="1670" mass="184186">MTAQLLTSELSTLVQESKRKNPDLKAAAEKSLNDLKSLPRTSEAQITADLRYRPAFVKPFLIACSTRNPKFAGSGIVGLQRLVVSNALPKESLTEVLQAFRECSTLALDIQLKVLQALPSLLQNYASSLTGELFVNAFQVCFLLYSSKTAVVSNTAAAALQQLVNSTFEKAALKDDGTTDEPELEVPIGDGTIWIHGAELDAYHLLDDVCLLTDGQKPQVLLAASLSQNFGLELLESVLVNHADIITAHPELIHVLRQRLMPLIIKILSERASFSITVRTMRILQLVLSRILFALANDCEMALSLLNHMLDADAAVLWKRALCLEVFRNIHAEPALVRSIYAHYDQADEKRNVVRDHLGSLVRLASEKPAVIGLGQQSSIPSSLGPDDTSGEQAAVQAGGLVGSIGASVTTADINRPGISAQWSMIRTPCIEQLDKSEPPNLPATYIYSLALACITRFSEGLARFLLPFTVPVESRSKRKQSSAKEPEASDSVDNPPSKTLQRNQSFRGRKMPVNPLSLKDHVLYSQITTSGHMVEHCWPALLAASSTYLNATMDSENYHGLIRSFQKFTQIAGLLDLATPRDAFLTTLGKHAVPALNSTSILPQANGRDTLINEDAAASDHDLSASPTIRPQSMDMAIPTMNTRHLLCLRALLNLGIALGPFLKKSWTIILETLLQADLILSFSGPTGRKQPKRAASKAESEAAAEKADGSEDHGLEVTAAETAASRLLENTADLPSDAFLDFVRCLCSLLHIEDSLQEAKDGLLSPQPAARKHQKMRSVSGIPVEGGAHGRSNGFVIDKLDDVIQTNVRRMLQPQISESGWGLIVEVLTDLLGSNRAHSDVRIKAAIALNGLLVSVAVCEESLSAMERDAVWDRSLYALLNEISALYKSHFRGTTSSRTCEVEIHRMALEALKSILDHCGDSLVIGWKSVLAIINSIFDDPVSAGHNEDKPAPRSKSPLLVRSAFGSLQLVCSDFLASVPSSHLLSLLDTLYHYCAQELDLNISLTTATLFRNVSDFLQHESERISFEYLGSNRPSNQDLARWAQAEDVKQSRTSMWLYLLHRMMLLSMDGRLEVRHSVLHTLFRIFDASSDQLTAPALQVCFNTVLLKILEANTVQYSIPEGSVESEIQDNMAQGWNETAIIEIEGVANIFSQWLDTFKGNKGVATMCEDLFERYMWFLNRRVLSVSNAVFSAMSKMLTEIENSQSADKALLMRAWQLWKGGNPALHTDTSKRQNGNQDALIAYLDCLRELLRLIAQELEAEQTRIILKQLRACIVDSTPTAYSADLDRMTTVQAMVLEGIKSIPTNAPDIMPELVGSITGLVTLAYEQESDQSGKKQTFVAISKAAMGLLEACVKGHIERTDVHPISLVSNAGNALGVPIRLKYKWKREGKEPPPWVKATTTAVSIFELCMPIIQSSQEAKPERSNFWETIIMINDGIIAADCGACTNPADIPKDQEFDIESYLRMRKLVIPALGSSLIPDTVRRKYTESIFRNSIIHEPHPDDLARPGQELLEGLRSTHIGRVNDLPPSPRSKMCYLLLDDLFSLVATHDGSPEQIRLAQAAAPYLILRTGLTLKAYIMDHPLRGRMPQPWSQRKEMLYILRKLVELDSEPKAIPAAPRITSEHKKHLHRLYPLVMKALKAAWRDEEMGRALQEFLDAVGDDFGI</sequence>
<comment type="similarity">
    <text evidence="1">Belongs to the MON2 family.</text>
</comment>
<keyword evidence="2" id="KW-0813">Transport</keyword>
<dbReference type="EMBL" id="JAFEKC020000018">
    <property type="protein sequence ID" value="KAK0509678.1"/>
    <property type="molecule type" value="Genomic_DNA"/>
</dbReference>
<comment type="caution">
    <text evidence="8">The sequence shown here is derived from an EMBL/GenBank/DDBJ whole genome shotgun (WGS) entry which is preliminary data.</text>
</comment>
<feature type="domain" description="Mon2/Sec7/BIG1-like HUS" evidence="5">
    <location>
        <begin position="200"/>
        <end position="353"/>
    </location>
</feature>
<feature type="compositionally biased region" description="Basic and acidic residues" evidence="4">
    <location>
        <begin position="698"/>
        <end position="717"/>
    </location>
</feature>
<dbReference type="InterPro" id="IPR032691">
    <property type="entry name" value="Mon2/Sec7/BIG1-like_HUS"/>
</dbReference>
<evidence type="ECO:0000256" key="4">
    <source>
        <dbReference type="SAM" id="MobiDB-lite"/>
    </source>
</evidence>
<evidence type="ECO:0000313" key="9">
    <source>
        <dbReference type="Proteomes" id="UP001166286"/>
    </source>
</evidence>
<dbReference type="Pfam" id="PF12783">
    <property type="entry name" value="Sec7-like_HUS"/>
    <property type="match status" value="1"/>
</dbReference>
<feature type="domain" description="Mon2/Sec7/BIG1-like dimerisation and cyclophilin-binding" evidence="7">
    <location>
        <begin position="4"/>
        <end position="172"/>
    </location>
</feature>
<proteinExistence type="inferred from homology"/>
<dbReference type="GO" id="GO:0005794">
    <property type="term" value="C:Golgi apparatus"/>
    <property type="evidence" value="ECO:0007669"/>
    <property type="project" value="UniProtKB-ARBA"/>
</dbReference>
<feature type="compositionally biased region" description="Polar residues" evidence="4">
    <location>
        <begin position="492"/>
        <end position="507"/>
    </location>
</feature>
<accession>A0AA39QXS4</accession>
<dbReference type="InterPro" id="IPR032629">
    <property type="entry name" value="DCB_dom"/>
</dbReference>
<evidence type="ECO:0000256" key="2">
    <source>
        <dbReference type="ARBA" id="ARBA00022448"/>
    </source>
</evidence>
<dbReference type="SUPFAM" id="SSF48371">
    <property type="entry name" value="ARM repeat"/>
    <property type="match status" value="1"/>
</dbReference>
<dbReference type="GO" id="GO:0015031">
    <property type="term" value="P:protein transport"/>
    <property type="evidence" value="ECO:0007669"/>
    <property type="project" value="UniProtKB-KW"/>
</dbReference>
<dbReference type="PANTHER" id="PTHR10663">
    <property type="entry name" value="GUANYL-NUCLEOTIDE EXCHANGE FACTOR"/>
    <property type="match status" value="1"/>
</dbReference>
<keyword evidence="9" id="KW-1185">Reference proteome</keyword>
<protein>
    <recommendedName>
        <fullName evidence="10">Endosomal peripheral membrane protein</fullName>
    </recommendedName>
</protein>
<reference evidence="8" key="1">
    <citation type="submission" date="2023-03" db="EMBL/GenBank/DDBJ databases">
        <title>Complete genome of Cladonia borealis.</title>
        <authorList>
            <person name="Park H."/>
        </authorList>
    </citation>
    <scope>NUCLEOTIDE SEQUENCE</scope>
    <source>
        <strain evidence="8">ANT050790</strain>
    </source>
</reference>
<dbReference type="Pfam" id="PF16206">
    <property type="entry name" value="Mon2_C"/>
    <property type="match status" value="1"/>
</dbReference>
<evidence type="ECO:0000259" key="5">
    <source>
        <dbReference type="Pfam" id="PF12783"/>
    </source>
</evidence>
<evidence type="ECO:0000256" key="1">
    <source>
        <dbReference type="ARBA" id="ARBA00008144"/>
    </source>
</evidence>
<organism evidence="8 9">
    <name type="scientific">Cladonia borealis</name>
    <dbReference type="NCBI Taxonomy" id="184061"/>
    <lineage>
        <taxon>Eukaryota</taxon>
        <taxon>Fungi</taxon>
        <taxon>Dikarya</taxon>
        <taxon>Ascomycota</taxon>
        <taxon>Pezizomycotina</taxon>
        <taxon>Lecanoromycetes</taxon>
        <taxon>OSLEUM clade</taxon>
        <taxon>Lecanoromycetidae</taxon>
        <taxon>Lecanorales</taxon>
        <taxon>Lecanorineae</taxon>
        <taxon>Cladoniaceae</taxon>
        <taxon>Cladonia</taxon>
    </lineage>
</organism>
<evidence type="ECO:0000259" key="7">
    <source>
        <dbReference type="Pfam" id="PF16213"/>
    </source>
</evidence>
<evidence type="ECO:0000256" key="3">
    <source>
        <dbReference type="ARBA" id="ARBA00022927"/>
    </source>
</evidence>
<dbReference type="InterPro" id="IPR016024">
    <property type="entry name" value="ARM-type_fold"/>
</dbReference>
<dbReference type="Pfam" id="PF16213">
    <property type="entry name" value="DCB"/>
    <property type="match status" value="1"/>
</dbReference>
<feature type="region of interest" description="Disordered" evidence="4">
    <location>
        <begin position="687"/>
        <end position="717"/>
    </location>
</feature>
<feature type="domain" description="Mon2 C-terminal" evidence="6">
    <location>
        <begin position="976"/>
        <end position="1156"/>
    </location>
</feature>
<evidence type="ECO:0000313" key="8">
    <source>
        <dbReference type="EMBL" id="KAK0509678.1"/>
    </source>
</evidence>
<keyword evidence="3" id="KW-0653">Protein transport</keyword>
<evidence type="ECO:0008006" key="10">
    <source>
        <dbReference type="Google" id="ProtNLM"/>
    </source>
</evidence>
<dbReference type="PANTHER" id="PTHR10663:SF333">
    <property type="entry name" value="PROTEIN MON2 HOMOLOG"/>
    <property type="match status" value="1"/>
</dbReference>
<dbReference type="Proteomes" id="UP001166286">
    <property type="component" value="Unassembled WGS sequence"/>
</dbReference>
<evidence type="ECO:0000259" key="6">
    <source>
        <dbReference type="Pfam" id="PF16206"/>
    </source>
</evidence>